<comment type="caution">
    <text evidence="2">The sequence shown here is derived from an EMBL/GenBank/DDBJ whole genome shotgun (WGS) entry which is preliminary data.</text>
</comment>
<keyword evidence="1" id="KW-1133">Transmembrane helix</keyword>
<organism evidence="2 3">
    <name type="scientific">Caldibacillus thermoamylovorans</name>
    <dbReference type="NCBI Taxonomy" id="35841"/>
    <lineage>
        <taxon>Bacteria</taxon>
        <taxon>Bacillati</taxon>
        <taxon>Bacillota</taxon>
        <taxon>Bacilli</taxon>
        <taxon>Bacillales</taxon>
        <taxon>Bacillaceae</taxon>
        <taxon>Caldibacillus</taxon>
    </lineage>
</organism>
<feature type="transmembrane region" description="Helical" evidence="1">
    <location>
        <begin position="20"/>
        <end position="38"/>
    </location>
</feature>
<reference evidence="2 3" key="1">
    <citation type="submission" date="2015-01" db="EMBL/GenBank/DDBJ databases">
        <title>Draft Genome Sequences of Four Bacillus thermoamylovorans Strains, Isolated From Food Products.</title>
        <authorList>
            <person name="Krawcyk A.O."/>
            <person name="Berendsen E.M."/>
            <person name="Eijlander R.T."/>
            <person name="de Jong A."/>
            <person name="Wells-Bennik M."/>
            <person name="Kuipers O.P."/>
        </authorList>
    </citation>
    <scope>NUCLEOTIDE SEQUENCE [LARGE SCALE GENOMIC DNA]</scope>
    <source>
        <strain evidence="2 3">B4167</strain>
    </source>
</reference>
<accession>A0ABD4A1E8</accession>
<dbReference type="EMBL" id="JXLU01000147">
    <property type="protein sequence ID" value="KIO70035.1"/>
    <property type="molecule type" value="Genomic_DNA"/>
</dbReference>
<evidence type="ECO:0000313" key="3">
    <source>
        <dbReference type="Proteomes" id="UP000032076"/>
    </source>
</evidence>
<proteinExistence type="predicted"/>
<protein>
    <submittedName>
        <fullName evidence="2">Uncharacterized protein</fullName>
    </submittedName>
</protein>
<evidence type="ECO:0000256" key="1">
    <source>
        <dbReference type="SAM" id="Phobius"/>
    </source>
</evidence>
<name>A0ABD4A1E8_9BACI</name>
<dbReference type="AlphaFoldDB" id="A0ABD4A1E8"/>
<dbReference type="Proteomes" id="UP000032076">
    <property type="component" value="Unassembled WGS sequence"/>
</dbReference>
<keyword evidence="1" id="KW-0472">Membrane</keyword>
<keyword evidence="1" id="KW-0812">Transmembrane</keyword>
<sequence>MSFFPTSNFKKSFNIYHKQIQFFFQIITIVLTVIWNITE</sequence>
<gene>
    <name evidence="2" type="ORF">B4167_0725</name>
</gene>
<evidence type="ECO:0000313" key="2">
    <source>
        <dbReference type="EMBL" id="KIO70035.1"/>
    </source>
</evidence>